<accession>A0ABY5KPD6</accession>
<keyword evidence="2" id="KW-1185">Reference proteome</keyword>
<organism evidence="1 2">
    <name type="scientific">Cellulomonas xiejunii</name>
    <dbReference type="NCBI Taxonomy" id="2968083"/>
    <lineage>
        <taxon>Bacteria</taxon>
        <taxon>Bacillati</taxon>
        <taxon>Actinomycetota</taxon>
        <taxon>Actinomycetes</taxon>
        <taxon>Micrococcales</taxon>
        <taxon>Cellulomonadaceae</taxon>
        <taxon>Cellulomonas</taxon>
    </lineage>
</organism>
<protein>
    <submittedName>
        <fullName evidence="1">Nucleotidyl transferase AbiEii/AbiGii toxin family protein</fullName>
    </submittedName>
</protein>
<proteinExistence type="predicted"/>
<reference evidence="1 2" key="1">
    <citation type="submission" date="2022-07" db="EMBL/GenBank/DDBJ databases">
        <title>Novel species in genus cellulomonas.</title>
        <authorList>
            <person name="Ye L."/>
        </authorList>
    </citation>
    <scope>NUCLEOTIDE SEQUENCE [LARGE SCALE GENOMIC DNA]</scope>
    <source>
        <strain evidence="2">zg-B89</strain>
    </source>
</reference>
<keyword evidence="1" id="KW-0808">Transferase</keyword>
<evidence type="ECO:0000313" key="2">
    <source>
        <dbReference type="Proteomes" id="UP001316384"/>
    </source>
</evidence>
<dbReference type="Proteomes" id="UP001316384">
    <property type="component" value="Chromosome"/>
</dbReference>
<dbReference type="RefSeq" id="WP_227575375.1">
    <property type="nucleotide sequence ID" value="NZ_CP101987.1"/>
</dbReference>
<dbReference type="InterPro" id="IPR014942">
    <property type="entry name" value="AbiEii"/>
</dbReference>
<dbReference type="GO" id="GO:0016740">
    <property type="term" value="F:transferase activity"/>
    <property type="evidence" value="ECO:0007669"/>
    <property type="project" value="UniProtKB-KW"/>
</dbReference>
<sequence length="142" mass="15858">MRATQVYAALQREARARGRLAQEVMTLYGLERFLARLAETEHAEDFALKGGVLLAAYRLRRPTRDIDMQALDFPLDEAHMRTVVQRVAAVTSADALVLDSDAATVRRIRDEEEYDGLRLTVPACLPGAAWGAVCWVTANRSR</sequence>
<dbReference type="EMBL" id="CP101987">
    <property type="protein sequence ID" value="UUI71336.1"/>
    <property type="molecule type" value="Genomic_DNA"/>
</dbReference>
<dbReference type="Pfam" id="PF08843">
    <property type="entry name" value="AbiEii"/>
    <property type="match status" value="1"/>
</dbReference>
<evidence type="ECO:0000313" key="1">
    <source>
        <dbReference type="EMBL" id="UUI71336.1"/>
    </source>
</evidence>
<name>A0ABY5KPD6_9CELL</name>
<gene>
    <name evidence="1" type="ORF">NP048_16310</name>
</gene>